<proteinExistence type="predicted"/>
<organism evidence="2 3">
    <name type="scientific">Durusdinium trenchii</name>
    <dbReference type="NCBI Taxonomy" id="1381693"/>
    <lineage>
        <taxon>Eukaryota</taxon>
        <taxon>Sar</taxon>
        <taxon>Alveolata</taxon>
        <taxon>Dinophyceae</taxon>
        <taxon>Suessiales</taxon>
        <taxon>Symbiodiniaceae</taxon>
        <taxon>Durusdinium</taxon>
    </lineage>
</organism>
<reference evidence="2 3" key="1">
    <citation type="submission" date="2024-02" db="EMBL/GenBank/DDBJ databases">
        <authorList>
            <person name="Chen Y."/>
            <person name="Shah S."/>
            <person name="Dougan E. K."/>
            <person name="Thang M."/>
            <person name="Chan C."/>
        </authorList>
    </citation>
    <scope>NUCLEOTIDE SEQUENCE [LARGE SCALE GENOMIC DNA]</scope>
</reference>
<name>A0ABP0MLI9_9DINO</name>
<dbReference type="Proteomes" id="UP001642484">
    <property type="component" value="Unassembled WGS sequence"/>
</dbReference>
<keyword evidence="3" id="KW-1185">Reference proteome</keyword>
<evidence type="ECO:0000313" key="3">
    <source>
        <dbReference type="Proteomes" id="UP001642484"/>
    </source>
</evidence>
<protein>
    <submittedName>
        <fullName evidence="2">Uncharacterized protein</fullName>
    </submittedName>
</protein>
<evidence type="ECO:0000256" key="1">
    <source>
        <dbReference type="SAM" id="MobiDB-lite"/>
    </source>
</evidence>
<comment type="caution">
    <text evidence="2">The sequence shown here is derived from an EMBL/GenBank/DDBJ whole genome shotgun (WGS) entry which is preliminary data.</text>
</comment>
<dbReference type="EMBL" id="CAXAMN010018380">
    <property type="protein sequence ID" value="CAK9052350.1"/>
    <property type="molecule type" value="Genomic_DNA"/>
</dbReference>
<evidence type="ECO:0000313" key="2">
    <source>
        <dbReference type="EMBL" id="CAK9052350.1"/>
    </source>
</evidence>
<feature type="compositionally biased region" description="Low complexity" evidence="1">
    <location>
        <begin position="1"/>
        <end position="14"/>
    </location>
</feature>
<gene>
    <name evidence="2" type="ORF">CCMP2556_LOCUS26418</name>
</gene>
<accession>A0ABP0MLI9</accession>
<feature type="region of interest" description="Disordered" evidence="1">
    <location>
        <begin position="1"/>
        <end position="28"/>
    </location>
</feature>
<sequence>MGKRPSTGSEASGKSKAKKTKPELPDVPKEQLKAQHFKIFEQWFLTDANMGGVEKLSVCSLRELEAYGCRSLKTIHAAVVMGEGDDPSMLIMKNRGISYQSTTRRRPNCFTLYFQLKLIKAMDREEAWSKASEVAQAYSIGKLEAQSALNLFKEIDSEVSDTLGRLAELRNSPDILKTVCDRLGGDFEQTHAKLRKPYGMKDTESWETIQRRCAGFHALLNQFRSKYPEEFVKAEEPTLVKGFLLKHADAEIDVLLEESVPPADISRVGIFRAPVAKHMKKARFDLSLQYVLCDRCLFSSLACQRAGRG</sequence>